<evidence type="ECO:0000256" key="11">
    <source>
        <dbReference type="ARBA" id="ARBA00023136"/>
    </source>
</evidence>
<dbReference type="InterPro" id="IPR015849">
    <property type="entry name" value="Amyloid_glyco_heparin-bd"/>
</dbReference>
<dbReference type="SUPFAM" id="SSF56491">
    <property type="entry name" value="A heparin-binding domain"/>
    <property type="match status" value="1"/>
</dbReference>
<feature type="disulfide bond" evidence="15">
    <location>
        <begin position="85"/>
        <end position="129"/>
    </location>
</feature>
<dbReference type="InterPro" id="IPR020901">
    <property type="entry name" value="Prtase_inh_Kunz-CS"/>
</dbReference>
<feature type="disulfide bond" evidence="15">
    <location>
        <begin position="170"/>
        <end position="198"/>
    </location>
</feature>
<dbReference type="GO" id="GO:0010604">
    <property type="term" value="P:positive regulation of macromolecule metabolic process"/>
    <property type="evidence" value="ECO:0007669"/>
    <property type="project" value="UniProtKB-ARBA"/>
</dbReference>
<feature type="region of interest" description="Disordered" evidence="18">
    <location>
        <begin position="207"/>
        <end position="226"/>
    </location>
</feature>
<accession>H2TNW2</accession>
<evidence type="ECO:0000256" key="13">
    <source>
        <dbReference type="ARBA" id="ARBA00023180"/>
    </source>
</evidence>
<dbReference type="PROSITE" id="PS51869">
    <property type="entry name" value="APP_E1"/>
    <property type="match status" value="1"/>
</dbReference>
<keyword evidence="8 16" id="KW-1133">Transmembrane helix</keyword>
<dbReference type="InterPro" id="IPR011178">
    <property type="entry name" value="Amyloid_glyco_Cu-bd"/>
</dbReference>
<keyword evidence="9" id="KW-0186">Copper</keyword>
<dbReference type="PANTHER" id="PTHR23103">
    <property type="entry name" value="ALZHEIMER'S DISEASE BETA-AMYLOID RELATED"/>
    <property type="match status" value="1"/>
</dbReference>
<dbReference type="GO" id="GO:0008201">
    <property type="term" value="F:heparin binding"/>
    <property type="evidence" value="ECO:0007669"/>
    <property type="project" value="UniProtKB-UniRule"/>
</dbReference>
<dbReference type="Gene3D" id="6.10.250.1670">
    <property type="match status" value="1"/>
</dbReference>
<dbReference type="PROSITE" id="PS00319">
    <property type="entry name" value="APP_CUBD"/>
    <property type="match status" value="1"/>
</dbReference>
<comment type="subcellular location">
    <subcellularLocation>
        <location evidence="16">Cell membrane</location>
        <topology evidence="16">Single-pass type I membrane protein</topology>
    </subcellularLocation>
    <subcellularLocation>
        <location evidence="1">Membrane</location>
        <topology evidence="1">Single-pass type I membrane protein</topology>
    </subcellularLocation>
</comment>
<dbReference type="InterPro" id="IPR013803">
    <property type="entry name" value="Amyloid_glyco_Abeta"/>
</dbReference>
<evidence type="ECO:0000256" key="14">
    <source>
        <dbReference type="ARBA" id="ARBA00053261"/>
    </source>
</evidence>
<keyword evidence="4 16" id="KW-0812">Transmembrane</keyword>
<dbReference type="GO" id="GO:0051246">
    <property type="term" value="P:regulation of protein metabolic process"/>
    <property type="evidence" value="ECO:0007669"/>
    <property type="project" value="UniProtKB-ARBA"/>
</dbReference>
<keyword evidence="11 16" id="KW-0472">Membrane</keyword>
<keyword evidence="5" id="KW-0479">Metal-binding</keyword>
<feature type="disulfide bond" evidence="15">
    <location>
        <begin position="110"/>
        <end position="117"/>
    </location>
</feature>
<dbReference type="Pfam" id="PF10515">
    <property type="entry name" value="APP_amyloid"/>
    <property type="match status" value="1"/>
</dbReference>
<dbReference type="Ensembl" id="ENSTRUT00000026475.3">
    <property type="protein sequence ID" value="ENSTRUP00000026368.3"/>
    <property type="gene ID" value="ENSTRUG00000010470.3"/>
</dbReference>
<dbReference type="GO" id="GO:0007417">
    <property type="term" value="P:central nervous system development"/>
    <property type="evidence" value="ECO:0007669"/>
    <property type="project" value="TreeGrafter"/>
</dbReference>
<dbReference type="GO" id="GO:0005102">
    <property type="term" value="F:signaling receptor binding"/>
    <property type="evidence" value="ECO:0007669"/>
    <property type="project" value="TreeGrafter"/>
</dbReference>
<dbReference type="InterPro" id="IPR008155">
    <property type="entry name" value="Amyloid_glyco"/>
</dbReference>
<evidence type="ECO:0000313" key="23">
    <source>
        <dbReference type="Proteomes" id="UP000005226"/>
    </source>
</evidence>
<dbReference type="InterPro" id="IPR036669">
    <property type="entry name" value="Amyloid_Cu-bd_sf"/>
</dbReference>
<feature type="disulfide bond" evidence="15">
    <location>
        <begin position="156"/>
        <end position="186"/>
    </location>
</feature>
<feature type="region of interest" description="CuBD subdomain" evidence="15">
    <location>
        <begin position="143"/>
        <end position="201"/>
    </location>
</feature>
<evidence type="ECO:0000256" key="15">
    <source>
        <dbReference type="PROSITE-ProRule" id="PRU01217"/>
    </source>
</evidence>
<dbReference type="Proteomes" id="UP000005226">
    <property type="component" value="Chromosome 8"/>
</dbReference>
<feature type="domain" description="E1" evidence="20">
    <location>
        <begin position="40"/>
        <end position="201"/>
    </location>
</feature>
<gene>
    <name evidence="22" type="primary">appa</name>
</gene>
<dbReference type="Gene3D" id="3.30.1490.140">
    <property type="entry name" value="Amyloidogenic glycoprotein, copper-binding domain"/>
    <property type="match status" value="1"/>
</dbReference>
<evidence type="ECO:0000256" key="18">
    <source>
        <dbReference type="SAM" id="MobiDB-lite"/>
    </source>
</evidence>
<feature type="domain" description="E2" evidence="21">
    <location>
        <begin position="360"/>
        <end position="551"/>
    </location>
</feature>
<comment type="function">
    <text evidence="16">Functions as a cell surface receptor and performs physiological functions on the surface of neurons relevant to neurite growth, neuronal adhesion and axonogenesis.</text>
</comment>
<dbReference type="PRINTS" id="PR00204">
    <property type="entry name" value="BETAAMYLOID"/>
</dbReference>
<evidence type="ECO:0000256" key="10">
    <source>
        <dbReference type="ARBA" id="ARBA00023087"/>
    </source>
</evidence>
<dbReference type="GO" id="GO:0046914">
    <property type="term" value="F:transition metal ion binding"/>
    <property type="evidence" value="ECO:0007669"/>
    <property type="project" value="InterPro"/>
</dbReference>
<evidence type="ECO:0000256" key="5">
    <source>
        <dbReference type="ARBA" id="ARBA00022723"/>
    </source>
</evidence>
<comment type="function">
    <text evidence="14">Functional neuronal receptor which couples to intracellular signaling pathway through the GTP-binding protein G(O).</text>
</comment>
<evidence type="ECO:0000256" key="1">
    <source>
        <dbReference type="ARBA" id="ARBA00004479"/>
    </source>
</evidence>
<dbReference type="GeneTree" id="ENSGT00530000063252"/>
<dbReference type="GO" id="GO:0005794">
    <property type="term" value="C:Golgi apparatus"/>
    <property type="evidence" value="ECO:0007669"/>
    <property type="project" value="TreeGrafter"/>
</dbReference>
<evidence type="ECO:0000313" key="22">
    <source>
        <dbReference type="Ensembl" id="ENSTRUP00000026368.3"/>
    </source>
</evidence>
<dbReference type="PROSITE" id="PS50279">
    <property type="entry name" value="BPTI_KUNITZ_2"/>
    <property type="match status" value="1"/>
</dbReference>
<dbReference type="InterPro" id="IPR011993">
    <property type="entry name" value="PH-like_dom_sf"/>
</dbReference>
<evidence type="ECO:0000256" key="12">
    <source>
        <dbReference type="ARBA" id="ARBA00023157"/>
    </source>
</evidence>
<dbReference type="Pfam" id="PF02177">
    <property type="entry name" value="APP_N"/>
    <property type="match status" value="1"/>
</dbReference>
<evidence type="ECO:0000256" key="7">
    <source>
        <dbReference type="ARBA" id="ARBA00022900"/>
    </source>
</evidence>
<dbReference type="Gene3D" id="2.30.29.30">
    <property type="entry name" value="Pleckstrin-homology domain (PH domain)/Phosphotyrosine-binding domain (PTB)"/>
    <property type="match status" value="1"/>
</dbReference>
<dbReference type="GO" id="GO:0030546">
    <property type="term" value="F:signaling receptor activator activity"/>
    <property type="evidence" value="ECO:0007669"/>
    <property type="project" value="TreeGrafter"/>
</dbReference>
<evidence type="ECO:0000259" key="19">
    <source>
        <dbReference type="PROSITE" id="PS50279"/>
    </source>
</evidence>
<dbReference type="Pfam" id="PF12924">
    <property type="entry name" value="APP_Cu_bd"/>
    <property type="match status" value="1"/>
</dbReference>
<evidence type="ECO:0000256" key="8">
    <source>
        <dbReference type="ARBA" id="ARBA00022989"/>
    </source>
</evidence>
<evidence type="ECO:0000256" key="9">
    <source>
        <dbReference type="ARBA" id="ARBA00023008"/>
    </source>
</evidence>
<sequence>TLLLPPANLLLIGYLSLYANGKFFFLVYPPQVPTDVSMGLLAEPQVAMFCSKLNMHINVQSGKWEPDPTSTKSCISTKEGILQYCQEVYPELQITNVVEANQPVSIQNWCKMGRKHCRSHVHIVVPYRCLVGEFVSDALLVPDKCKFLHQERMNQCESHLHWHTVAKESCGDRTMNLHDYGMLLPCGIDRFRGVEFVCCPAEAERDVDSAEKDTDDSDVWWGGAENDYSDNRYQQLVEEDEVLENDQDGDGEEDEESDIFAELEDIDTDEPTTNVAMTTTTTTTTESVEEVVRDVCWANAETGPCRALLPRWYFDREDGRCAQFIYGGCGGNRNNFESEEYCLSVCSSVIPTASPSSSDAIDHYLETPADENEHAHFQKAKESLEAKHRERMSQVMREWEDAEREAKNLPRADKKIVIQRFQEKVEALEQEAASERQQLVETHMARVEALLNDRRRLALESYLTALQQQPPRPRHVFSLLKKYVRAEQKDRQHTLKHFEHVRMVDPKKAAQIRPQVLTHLRVIEERMNQSLGLLYKVPSVADDIQDQVELLQREQAEMAQQLANLQTDVRVSYGNDALMPDQELGDGQTDLLPQEDTAGGVGFIHPESFNQLNTDNQVEPVDSRPTLERGVPTRPGLLNILPFHLPQVFFAEDVGSNKGAIIGLMVGGVVIATVIVITLVMLRKKQYTSIHHGIIEVDAAVTPEERHLSKMQQNGYENPTYKFFEQMQN</sequence>
<keyword evidence="17" id="KW-0175">Coiled coil</keyword>
<organism evidence="22 23">
    <name type="scientific">Takifugu rubripes</name>
    <name type="common">Japanese pufferfish</name>
    <name type="synonym">Fugu rubripes</name>
    <dbReference type="NCBI Taxonomy" id="31033"/>
    <lineage>
        <taxon>Eukaryota</taxon>
        <taxon>Metazoa</taxon>
        <taxon>Chordata</taxon>
        <taxon>Craniata</taxon>
        <taxon>Vertebrata</taxon>
        <taxon>Euteleostomi</taxon>
        <taxon>Actinopterygii</taxon>
        <taxon>Neopterygii</taxon>
        <taxon>Teleostei</taxon>
        <taxon>Neoteleostei</taxon>
        <taxon>Acanthomorphata</taxon>
        <taxon>Eupercaria</taxon>
        <taxon>Tetraodontiformes</taxon>
        <taxon>Tetradontoidea</taxon>
        <taxon>Tetraodontidae</taxon>
        <taxon>Takifugu</taxon>
    </lineage>
</organism>
<keyword evidence="16" id="KW-1003">Cell membrane</keyword>
<dbReference type="GO" id="GO:0005798">
    <property type="term" value="C:Golgi-associated vesicle"/>
    <property type="evidence" value="ECO:0007669"/>
    <property type="project" value="UniProtKB-UniRule"/>
</dbReference>
<dbReference type="InterPro" id="IPR036176">
    <property type="entry name" value="E2_sf"/>
</dbReference>
<evidence type="ECO:0000259" key="21">
    <source>
        <dbReference type="PROSITE" id="PS51870"/>
    </source>
</evidence>
<keyword evidence="7" id="KW-0722">Serine protease inhibitor</keyword>
<evidence type="ECO:0000256" key="6">
    <source>
        <dbReference type="ARBA" id="ARBA00022729"/>
    </source>
</evidence>
<dbReference type="GO" id="GO:0009986">
    <property type="term" value="C:cell surface"/>
    <property type="evidence" value="ECO:0007669"/>
    <property type="project" value="TreeGrafter"/>
</dbReference>
<feature type="region of interest" description="GFLD subdomain" evidence="15">
    <location>
        <begin position="40"/>
        <end position="135"/>
    </location>
</feature>
<dbReference type="Gene3D" id="1.20.120.770">
    <property type="entry name" value="Amyloid precursor protein, E2 domain"/>
    <property type="match status" value="1"/>
</dbReference>
<feature type="coiled-coil region" evidence="17">
    <location>
        <begin position="541"/>
        <end position="568"/>
    </location>
</feature>
<reference evidence="22" key="3">
    <citation type="submission" date="2025-09" db="UniProtKB">
        <authorList>
            <consortium name="Ensembl"/>
        </authorList>
    </citation>
    <scope>IDENTIFICATION</scope>
</reference>
<dbReference type="GO" id="GO:0005769">
    <property type="term" value="C:early endosome"/>
    <property type="evidence" value="ECO:0007669"/>
    <property type="project" value="TreeGrafter"/>
</dbReference>
<dbReference type="InterPro" id="IPR002223">
    <property type="entry name" value="Kunitz_BPTI"/>
</dbReference>
<dbReference type="GO" id="GO:0005886">
    <property type="term" value="C:plasma membrane"/>
    <property type="evidence" value="ECO:0007669"/>
    <property type="project" value="UniProtKB-SubCell"/>
</dbReference>
<dbReference type="PANTHER" id="PTHR23103:SF7">
    <property type="entry name" value="AMYLOID-BETA PRECURSOR PROTEIN"/>
    <property type="match status" value="1"/>
</dbReference>
<dbReference type="AlphaFoldDB" id="H2TNW2"/>
<dbReference type="InterPro" id="IPR019744">
    <property type="entry name" value="APP_CUBD_CS"/>
</dbReference>
<dbReference type="GO" id="GO:0004867">
    <property type="term" value="F:serine-type endopeptidase inhibitor activity"/>
    <property type="evidence" value="ECO:0007669"/>
    <property type="project" value="UniProtKB-KW"/>
</dbReference>
<proteinExistence type="inferred from homology"/>
<comment type="similarity">
    <text evidence="15 16">Belongs to the APP family.</text>
</comment>
<evidence type="ECO:0000256" key="16">
    <source>
        <dbReference type="RuleBase" id="RU367156"/>
    </source>
</evidence>
<dbReference type="SUPFAM" id="SSF89811">
    <property type="entry name" value="Amyloid beta a4 protein copper binding domain (domain 2)"/>
    <property type="match status" value="1"/>
</dbReference>
<dbReference type="CDD" id="cd22607">
    <property type="entry name" value="Kunitz_ABPP-like"/>
    <property type="match status" value="1"/>
</dbReference>
<dbReference type="PROSITE" id="PS00280">
    <property type="entry name" value="BPTI_KUNITZ_1"/>
    <property type="match status" value="1"/>
</dbReference>
<dbReference type="InterPro" id="IPR024329">
    <property type="entry name" value="Amyloid_glyco_E2_domain"/>
</dbReference>
<reference evidence="22" key="2">
    <citation type="submission" date="2025-08" db="UniProtKB">
        <authorList>
            <consortium name="Ensembl"/>
        </authorList>
    </citation>
    <scope>IDENTIFICATION</scope>
</reference>
<dbReference type="FunFam" id="1.20.120.770:FF:000001">
    <property type="entry name" value="Amyloid beta A4 protein-like isoform 1"/>
    <property type="match status" value="1"/>
</dbReference>
<dbReference type="Gene3D" id="4.10.410.10">
    <property type="entry name" value="Pancreatic trypsin inhibitor Kunitz domain"/>
    <property type="match status" value="1"/>
</dbReference>
<keyword evidence="13" id="KW-0325">Glycoprotein</keyword>
<keyword evidence="12 15" id="KW-1015">Disulfide bond</keyword>
<name>H2TNW2_TAKRU</name>
<feature type="disulfide bond" evidence="15">
    <location>
        <begin position="145"/>
        <end position="199"/>
    </location>
</feature>
<dbReference type="InterPro" id="IPR019543">
    <property type="entry name" value="APP_amyloid_C"/>
</dbReference>
<dbReference type="PRINTS" id="PR00203">
    <property type="entry name" value="AMYLOIDA4"/>
</dbReference>
<dbReference type="SMART" id="SM00006">
    <property type="entry name" value="A4_EXTRA"/>
    <property type="match status" value="1"/>
</dbReference>
<dbReference type="FunFam" id="3.90.570.10:FF:000001">
    <property type="entry name" value="Amyloid beta A4 protein"/>
    <property type="match status" value="1"/>
</dbReference>
<dbReference type="FunFam" id="3.30.1490.140:FF:000001">
    <property type="entry name" value="Amyloid beta (A4) protein b"/>
    <property type="match status" value="1"/>
</dbReference>
<dbReference type="SUPFAM" id="SSF109843">
    <property type="entry name" value="CAPPD, an extracellular domain of amyloid beta A4 protein"/>
    <property type="match status" value="1"/>
</dbReference>
<dbReference type="GO" id="GO:0045121">
    <property type="term" value="C:membrane raft"/>
    <property type="evidence" value="ECO:0007669"/>
    <property type="project" value="TreeGrafter"/>
</dbReference>
<evidence type="ECO:0000259" key="20">
    <source>
        <dbReference type="PROSITE" id="PS51869"/>
    </source>
</evidence>
<dbReference type="InterPro" id="IPR036454">
    <property type="entry name" value="Amyloid_glyco_heparin-bd_sf"/>
</dbReference>
<keyword evidence="23" id="KW-1185">Reference proteome</keyword>
<dbReference type="GO" id="GO:0043005">
    <property type="term" value="C:neuron projection"/>
    <property type="evidence" value="ECO:0007669"/>
    <property type="project" value="UniProtKB-ARBA"/>
</dbReference>
<feature type="transmembrane region" description="Helical" evidence="16">
    <location>
        <begin position="660"/>
        <end position="682"/>
    </location>
</feature>
<dbReference type="InterPro" id="IPR008154">
    <property type="entry name" value="Amyloid_glyco_extra"/>
</dbReference>
<dbReference type="GO" id="GO:0099503">
    <property type="term" value="C:secretory vesicle"/>
    <property type="evidence" value="ECO:0007669"/>
    <property type="project" value="UniProtKB-ARBA"/>
</dbReference>
<feature type="domain" description="BPTI/Kunitz inhibitor" evidence="19">
    <location>
        <begin position="296"/>
        <end position="346"/>
    </location>
</feature>
<dbReference type="SMART" id="SM00131">
    <property type="entry name" value="KU"/>
    <property type="match status" value="1"/>
</dbReference>
<comment type="caution">
    <text evidence="15">Lacks conserved residue(s) required for the propagation of feature annotation.</text>
</comment>
<dbReference type="PROSITE" id="PS51870">
    <property type="entry name" value="APP_E2"/>
    <property type="match status" value="1"/>
</dbReference>
<dbReference type="Pfam" id="PF12925">
    <property type="entry name" value="APP_E2"/>
    <property type="match status" value="1"/>
</dbReference>
<dbReference type="InterPro" id="IPR036880">
    <property type="entry name" value="Kunitz_BPTI_sf"/>
</dbReference>
<dbReference type="FunFam" id="4.10.410.10:FF:000001">
    <property type="entry name" value="Amyloid beta A4 protein"/>
    <property type="match status" value="1"/>
</dbReference>
<dbReference type="PRINTS" id="PR00759">
    <property type="entry name" value="BASICPTASE"/>
</dbReference>
<dbReference type="Pfam" id="PF03494">
    <property type="entry name" value="Beta-APP"/>
    <property type="match status" value="1"/>
</dbReference>
<keyword evidence="3" id="KW-0646">Protease inhibitor</keyword>
<dbReference type="PROSITE" id="PS00320">
    <property type="entry name" value="APP_INTRA"/>
    <property type="match status" value="1"/>
</dbReference>
<dbReference type="Gene3D" id="3.90.570.10">
    <property type="entry name" value="Amyloidogenic glycoprotein, heparin-binding domain"/>
    <property type="match status" value="1"/>
</dbReference>
<evidence type="ECO:0000256" key="2">
    <source>
        <dbReference type="ARBA" id="ARBA00016844"/>
    </source>
</evidence>
<keyword evidence="10 16" id="KW-0034">Amyloid</keyword>
<dbReference type="SUPFAM" id="SSF57362">
    <property type="entry name" value="BPTI-like"/>
    <property type="match status" value="1"/>
</dbReference>
<reference evidence="22 23" key="1">
    <citation type="journal article" date="2011" name="Genome Biol. Evol.">
        <title>Integration of the genetic map and genome assembly of fugu facilitates insights into distinct features of genome evolution in teleosts and mammals.</title>
        <authorList>
            <person name="Kai W."/>
            <person name="Kikuchi K."/>
            <person name="Tohari S."/>
            <person name="Chew A.K."/>
            <person name="Tay A."/>
            <person name="Fujiwara A."/>
            <person name="Hosoya S."/>
            <person name="Suetake H."/>
            <person name="Naruse K."/>
            <person name="Brenner S."/>
            <person name="Suzuki Y."/>
            <person name="Venkatesh B."/>
        </authorList>
    </citation>
    <scope>NUCLEOTIDE SEQUENCE [LARGE SCALE GENOMIC DNA]</scope>
</reference>
<feature type="coiled-coil region" evidence="17">
    <location>
        <begin position="411"/>
        <end position="445"/>
    </location>
</feature>
<dbReference type="InterPro" id="IPR019745">
    <property type="entry name" value="Amyloid_glyco_intracell_CS"/>
</dbReference>
<dbReference type="Pfam" id="PF00014">
    <property type="entry name" value="Kunitz_BPTI"/>
    <property type="match status" value="1"/>
</dbReference>
<evidence type="ECO:0000256" key="17">
    <source>
        <dbReference type="SAM" id="Coils"/>
    </source>
</evidence>
<dbReference type="GO" id="GO:0007409">
    <property type="term" value="P:axonogenesis"/>
    <property type="evidence" value="ECO:0007669"/>
    <property type="project" value="TreeGrafter"/>
</dbReference>
<protein>
    <recommendedName>
        <fullName evidence="2 16">Amyloid-beta A4 protein</fullName>
    </recommendedName>
</protein>
<keyword evidence="6" id="KW-0732">Signal</keyword>
<evidence type="ECO:0000256" key="4">
    <source>
        <dbReference type="ARBA" id="ARBA00022692"/>
    </source>
</evidence>
<evidence type="ECO:0000256" key="3">
    <source>
        <dbReference type="ARBA" id="ARBA00022690"/>
    </source>
</evidence>